<evidence type="ECO:0000313" key="1">
    <source>
        <dbReference type="EMBL" id="KEH43348.1"/>
    </source>
</evidence>
<dbReference type="AlphaFoldDB" id="A0A072VPN8"/>
<dbReference type="EMBL" id="CM001217">
    <property type="protein sequence ID" value="KEH43348.1"/>
    <property type="molecule type" value="Genomic_DNA"/>
</dbReference>
<reference evidence="1 3" key="2">
    <citation type="journal article" date="2014" name="BMC Genomics">
        <title>An improved genome release (version Mt4.0) for the model legume Medicago truncatula.</title>
        <authorList>
            <person name="Tang H."/>
            <person name="Krishnakumar V."/>
            <person name="Bidwell S."/>
            <person name="Rosen B."/>
            <person name="Chan A."/>
            <person name="Zhou S."/>
            <person name="Gentzbittel L."/>
            <person name="Childs K.L."/>
            <person name="Yandell M."/>
            <person name="Gundlach H."/>
            <person name="Mayer K.F."/>
            <person name="Schwartz D.C."/>
            <person name="Town C.D."/>
        </authorList>
    </citation>
    <scope>GENOME REANNOTATION</scope>
    <source>
        <strain evidence="1">A17</strain>
        <strain evidence="2 3">cv. Jemalong A17</strain>
    </source>
</reference>
<accession>A0A072VPN8</accession>
<reference evidence="1 3" key="1">
    <citation type="journal article" date="2011" name="Nature">
        <title>The Medicago genome provides insight into the evolution of rhizobial symbioses.</title>
        <authorList>
            <person name="Young N.D."/>
            <person name="Debelle F."/>
            <person name="Oldroyd G.E."/>
            <person name="Geurts R."/>
            <person name="Cannon S.B."/>
            <person name="Udvardi M.K."/>
            <person name="Benedito V.A."/>
            <person name="Mayer K.F."/>
            <person name="Gouzy J."/>
            <person name="Schoof H."/>
            <person name="Van de Peer Y."/>
            <person name="Proost S."/>
            <person name="Cook D.R."/>
            <person name="Meyers B.C."/>
            <person name="Spannagl M."/>
            <person name="Cheung F."/>
            <person name="De Mita S."/>
            <person name="Krishnakumar V."/>
            <person name="Gundlach H."/>
            <person name="Zhou S."/>
            <person name="Mudge J."/>
            <person name="Bharti A.K."/>
            <person name="Murray J.D."/>
            <person name="Naoumkina M.A."/>
            <person name="Rosen B."/>
            <person name="Silverstein K.A."/>
            <person name="Tang H."/>
            <person name="Rombauts S."/>
            <person name="Zhao P.X."/>
            <person name="Zhou P."/>
            <person name="Barbe V."/>
            <person name="Bardou P."/>
            <person name="Bechner M."/>
            <person name="Bellec A."/>
            <person name="Berger A."/>
            <person name="Berges H."/>
            <person name="Bidwell S."/>
            <person name="Bisseling T."/>
            <person name="Choisne N."/>
            <person name="Couloux A."/>
            <person name="Denny R."/>
            <person name="Deshpande S."/>
            <person name="Dai X."/>
            <person name="Doyle J.J."/>
            <person name="Dudez A.M."/>
            <person name="Farmer A.D."/>
            <person name="Fouteau S."/>
            <person name="Franken C."/>
            <person name="Gibelin C."/>
            <person name="Gish J."/>
            <person name="Goldstein S."/>
            <person name="Gonzalez A.J."/>
            <person name="Green P.J."/>
            <person name="Hallab A."/>
            <person name="Hartog M."/>
            <person name="Hua A."/>
            <person name="Humphray S.J."/>
            <person name="Jeong D.H."/>
            <person name="Jing Y."/>
            <person name="Jocker A."/>
            <person name="Kenton S.M."/>
            <person name="Kim D.J."/>
            <person name="Klee K."/>
            <person name="Lai H."/>
            <person name="Lang C."/>
            <person name="Lin S."/>
            <person name="Macmil S.L."/>
            <person name="Magdelenat G."/>
            <person name="Matthews L."/>
            <person name="McCorrison J."/>
            <person name="Monaghan E.L."/>
            <person name="Mun J.H."/>
            <person name="Najar F.Z."/>
            <person name="Nicholson C."/>
            <person name="Noirot C."/>
            <person name="O'Bleness M."/>
            <person name="Paule C.R."/>
            <person name="Poulain J."/>
            <person name="Prion F."/>
            <person name="Qin B."/>
            <person name="Qu C."/>
            <person name="Retzel E.F."/>
            <person name="Riddle C."/>
            <person name="Sallet E."/>
            <person name="Samain S."/>
            <person name="Samson N."/>
            <person name="Sanders I."/>
            <person name="Saurat O."/>
            <person name="Scarpelli C."/>
            <person name="Schiex T."/>
            <person name="Segurens B."/>
            <person name="Severin A.J."/>
            <person name="Sherrier D.J."/>
            <person name="Shi R."/>
            <person name="Sims S."/>
            <person name="Singer S.R."/>
            <person name="Sinharoy S."/>
            <person name="Sterck L."/>
            <person name="Viollet A."/>
            <person name="Wang B.B."/>
            <person name="Wang K."/>
            <person name="Wang M."/>
            <person name="Wang X."/>
            <person name="Warfsmann J."/>
            <person name="Weissenbach J."/>
            <person name="White D.D."/>
            <person name="White J.D."/>
            <person name="Wiley G.B."/>
            <person name="Wincker P."/>
            <person name="Xing Y."/>
            <person name="Yang L."/>
            <person name="Yao Z."/>
            <person name="Ying F."/>
            <person name="Zhai J."/>
            <person name="Zhou L."/>
            <person name="Zuber A."/>
            <person name="Denarie J."/>
            <person name="Dixon R.A."/>
            <person name="May G.D."/>
            <person name="Schwartz D.C."/>
            <person name="Rogers J."/>
            <person name="Quetier F."/>
            <person name="Town C.D."/>
            <person name="Roe B.A."/>
        </authorList>
    </citation>
    <scope>NUCLEOTIDE SEQUENCE [LARGE SCALE GENOMIC DNA]</scope>
    <source>
        <strain evidence="1">A17</strain>
        <strain evidence="2 3">cv. Jemalong A17</strain>
    </source>
</reference>
<organism evidence="1 3">
    <name type="scientific">Medicago truncatula</name>
    <name type="common">Barrel medic</name>
    <name type="synonym">Medicago tribuloides</name>
    <dbReference type="NCBI Taxonomy" id="3880"/>
    <lineage>
        <taxon>Eukaryota</taxon>
        <taxon>Viridiplantae</taxon>
        <taxon>Streptophyta</taxon>
        <taxon>Embryophyta</taxon>
        <taxon>Tracheophyta</taxon>
        <taxon>Spermatophyta</taxon>
        <taxon>Magnoliopsida</taxon>
        <taxon>eudicotyledons</taxon>
        <taxon>Gunneridae</taxon>
        <taxon>Pentapetalae</taxon>
        <taxon>rosids</taxon>
        <taxon>fabids</taxon>
        <taxon>Fabales</taxon>
        <taxon>Fabaceae</taxon>
        <taxon>Papilionoideae</taxon>
        <taxon>50 kb inversion clade</taxon>
        <taxon>NPAAA clade</taxon>
        <taxon>Hologalegina</taxon>
        <taxon>IRL clade</taxon>
        <taxon>Trifolieae</taxon>
        <taxon>Medicago</taxon>
    </lineage>
</organism>
<name>A0A072VPN8_MEDTR</name>
<dbReference type="HOGENOM" id="CLU_2725938_0_0_1"/>
<sequence length="72" mass="8574">MEKEYNYERGYNYKHRMRHCHENDSRITDQPPGGGYSQEDVPRGKILECTVTIWRINIYFADPIMEICFLGS</sequence>
<protein>
    <submittedName>
        <fullName evidence="1 2">Uncharacterized protein</fullName>
    </submittedName>
</protein>
<dbReference type="Proteomes" id="UP000002051">
    <property type="component" value="Unassembled WGS sequence"/>
</dbReference>
<evidence type="ECO:0000313" key="3">
    <source>
        <dbReference type="Proteomes" id="UP000002051"/>
    </source>
</evidence>
<gene>
    <name evidence="1" type="ordered locus">MTR_1g090833</name>
</gene>
<proteinExistence type="predicted"/>
<reference evidence="2" key="3">
    <citation type="submission" date="2015-04" db="UniProtKB">
        <authorList>
            <consortium name="EnsemblPlants"/>
        </authorList>
    </citation>
    <scope>IDENTIFICATION</scope>
    <source>
        <strain evidence="2">cv. Jemalong A17</strain>
    </source>
</reference>
<dbReference type="EnsemblPlants" id="KEH43348">
    <property type="protein sequence ID" value="KEH43348"/>
    <property type="gene ID" value="MTR_1g090833"/>
</dbReference>
<keyword evidence="3" id="KW-1185">Reference proteome</keyword>
<evidence type="ECO:0000313" key="2">
    <source>
        <dbReference type="EnsemblPlants" id="KEH43348"/>
    </source>
</evidence>